<organism evidence="2 3">
    <name type="scientific">Blastococcus colisei</name>
    <dbReference type="NCBI Taxonomy" id="1564162"/>
    <lineage>
        <taxon>Bacteria</taxon>
        <taxon>Bacillati</taxon>
        <taxon>Actinomycetota</taxon>
        <taxon>Actinomycetes</taxon>
        <taxon>Geodermatophilales</taxon>
        <taxon>Geodermatophilaceae</taxon>
        <taxon>Blastococcus</taxon>
    </lineage>
</organism>
<proteinExistence type="predicted"/>
<gene>
    <name evidence="2" type="ORF">FHU33_3854</name>
</gene>
<feature type="transmembrane region" description="Helical" evidence="1">
    <location>
        <begin position="20"/>
        <end position="40"/>
    </location>
</feature>
<evidence type="ECO:0000313" key="2">
    <source>
        <dbReference type="EMBL" id="TQN44353.1"/>
    </source>
</evidence>
<sequence>MSTTTIDDTTHRSRRTGSPLPAIAGLGALGAFVGAAASFGDPLGAADTPAQAAAALPESAASLAAVLLGAYALLAIAVTGALAARLGRNGDTPAARLLPILGSWHVLLMTVAFAAPAAAVAVGTLIFDTGVTPTGVESALLLMNVAHPMAAWVGAGFLVAVALATRAAGASRVLLGVSAVFAVGLLLPPVGWAVTYLMPFWFAGVGIWLWRRN</sequence>
<keyword evidence="3" id="KW-1185">Reference proteome</keyword>
<protein>
    <submittedName>
        <fullName evidence="2">Uncharacterized protein</fullName>
    </submittedName>
</protein>
<accession>A0A543PJV3</accession>
<comment type="caution">
    <text evidence="2">The sequence shown here is derived from an EMBL/GenBank/DDBJ whole genome shotgun (WGS) entry which is preliminary data.</text>
</comment>
<feature type="transmembrane region" description="Helical" evidence="1">
    <location>
        <begin position="60"/>
        <end position="83"/>
    </location>
</feature>
<feature type="transmembrane region" description="Helical" evidence="1">
    <location>
        <begin position="104"/>
        <end position="127"/>
    </location>
</feature>
<feature type="transmembrane region" description="Helical" evidence="1">
    <location>
        <begin position="193"/>
        <end position="210"/>
    </location>
</feature>
<dbReference type="AlphaFoldDB" id="A0A543PJV3"/>
<keyword evidence="1" id="KW-0812">Transmembrane</keyword>
<evidence type="ECO:0000256" key="1">
    <source>
        <dbReference type="SAM" id="Phobius"/>
    </source>
</evidence>
<keyword evidence="1" id="KW-0472">Membrane</keyword>
<dbReference type="EMBL" id="VFQE01000001">
    <property type="protein sequence ID" value="TQN44353.1"/>
    <property type="molecule type" value="Genomic_DNA"/>
</dbReference>
<reference evidence="2 3" key="1">
    <citation type="submission" date="2019-06" db="EMBL/GenBank/DDBJ databases">
        <title>Sequencing the genomes of 1000 actinobacteria strains.</title>
        <authorList>
            <person name="Klenk H.-P."/>
        </authorList>
    </citation>
    <scope>NUCLEOTIDE SEQUENCE [LARGE SCALE GENOMIC DNA]</scope>
    <source>
        <strain evidence="2 3">DSM 46837</strain>
    </source>
</reference>
<dbReference type="RefSeq" id="WP_142026779.1">
    <property type="nucleotide sequence ID" value="NZ_VFQE01000001.1"/>
</dbReference>
<dbReference type="Proteomes" id="UP000319865">
    <property type="component" value="Unassembled WGS sequence"/>
</dbReference>
<feature type="transmembrane region" description="Helical" evidence="1">
    <location>
        <begin position="170"/>
        <end position="187"/>
    </location>
</feature>
<keyword evidence="1" id="KW-1133">Transmembrane helix</keyword>
<evidence type="ECO:0000313" key="3">
    <source>
        <dbReference type="Proteomes" id="UP000319865"/>
    </source>
</evidence>
<name>A0A543PJV3_9ACTN</name>
<dbReference type="OrthoDB" id="5198322at2"/>
<feature type="transmembrane region" description="Helical" evidence="1">
    <location>
        <begin position="139"/>
        <end position="163"/>
    </location>
</feature>